<accession>A0A1I3KZ15</accession>
<keyword evidence="2" id="KW-1185">Reference proteome</keyword>
<dbReference type="Proteomes" id="UP000198670">
    <property type="component" value="Unassembled WGS sequence"/>
</dbReference>
<organism evidence="1 2">
    <name type="scientific">Parapedobacter indicus</name>
    <dbReference type="NCBI Taxonomy" id="1477437"/>
    <lineage>
        <taxon>Bacteria</taxon>
        <taxon>Pseudomonadati</taxon>
        <taxon>Bacteroidota</taxon>
        <taxon>Sphingobacteriia</taxon>
        <taxon>Sphingobacteriales</taxon>
        <taxon>Sphingobacteriaceae</taxon>
        <taxon>Parapedobacter</taxon>
    </lineage>
</organism>
<dbReference type="STRING" id="1477437.SAMN05444682_105346"/>
<sequence>MDQIQKCVCIFAMGFVITACGGNIDSNQTEQDTTTTTSQALLPDNHLLVPGKSAGLFLLGDADSAVFHELGKPDFGDAAMGKAVSIWFPEDEPGQPLSIFTSRDMGNDETARIQQIRVTSPRFQTVQSIGVGSSLRDISDAYPLQIVETYEQDGQTYTIYNANEGIAFEVDTTYSCIAVIIHSAGAAIPTYLPLQPPLSSQPR</sequence>
<proteinExistence type="predicted"/>
<dbReference type="PROSITE" id="PS51257">
    <property type="entry name" value="PROKAR_LIPOPROTEIN"/>
    <property type="match status" value="1"/>
</dbReference>
<protein>
    <submittedName>
        <fullName evidence="1">Uncharacterized protein</fullName>
    </submittedName>
</protein>
<evidence type="ECO:0000313" key="1">
    <source>
        <dbReference type="EMBL" id="SFI77676.1"/>
    </source>
</evidence>
<reference evidence="1 2" key="1">
    <citation type="submission" date="2016-10" db="EMBL/GenBank/DDBJ databases">
        <authorList>
            <person name="de Groot N.N."/>
        </authorList>
    </citation>
    <scope>NUCLEOTIDE SEQUENCE [LARGE SCALE GENOMIC DNA]</scope>
    <source>
        <strain evidence="1 2">RK1</strain>
    </source>
</reference>
<name>A0A1I3KZ15_9SPHI</name>
<evidence type="ECO:0000313" key="2">
    <source>
        <dbReference type="Proteomes" id="UP000198670"/>
    </source>
</evidence>
<dbReference type="EMBL" id="FOQO01000005">
    <property type="protein sequence ID" value="SFI77676.1"/>
    <property type="molecule type" value="Genomic_DNA"/>
</dbReference>
<gene>
    <name evidence="1" type="ORF">SAMN05444682_105346</name>
</gene>
<dbReference type="AlphaFoldDB" id="A0A1I3KZ15"/>